<protein>
    <recommendedName>
        <fullName evidence="6 7">Thioredoxin</fullName>
    </recommendedName>
</protein>
<feature type="active site" description="Nucleophile" evidence="8">
    <location>
        <position position="37"/>
    </location>
</feature>
<dbReference type="FunFam" id="3.40.30.10:FF:000001">
    <property type="entry name" value="Thioredoxin"/>
    <property type="match status" value="1"/>
</dbReference>
<dbReference type="Gene3D" id="3.40.30.10">
    <property type="entry name" value="Glutaredoxin"/>
    <property type="match status" value="1"/>
</dbReference>
<feature type="site" description="Contributes to redox potential value" evidence="8">
    <location>
        <position position="35"/>
    </location>
</feature>
<dbReference type="RefSeq" id="WP_213497378.1">
    <property type="nucleotide sequence ID" value="NZ_CP074694.1"/>
</dbReference>
<dbReference type="GO" id="GO:0015035">
    <property type="term" value="F:protein-disulfide reductase activity"/>
    <property type="evidence" value="ECO:0007669"/>
    <property type="project" value="UniProtKB-UniRule"/>
</dbReference>
<dbReference type="InterPro" id="IPR013766">
    <property type="entry name" value="Thioredoxin_domain"/>
</dbReference>
<dbReference type="GO" id="GO:0045454">
    <property type="term" value="P:cell redox homeostasis"/>
    <property type="evidence" value="ECO:0007669"/>
    <property type="project" value="TreeGrafter"/>
</dbReference>
<dbReference type="PANTHER" id="PTHR45663:SF11">
    <property type="entry name" value="GEO12009P1"/>
    <property type="match status" value="1"/>
</dbReference>
<evidence type="ECO:0000313" key="11">
    <source>
        <dbReference type="EMBL" id="QVL32486.1"/>
    </source>
</evidence>
<keyword evidence="3" id="KW-0249">Electron transport</keyword>
<dbReference type="Proteomes" id="UP000676194">
    <property type="component" value="Chromosome"/>
</dbReference>
<evidence type="ECO:0000256" key="1">
    <source>
        <dbReference type="ARBA" id="ARBA00008987"/>
    </source>
</evidence>
<dbReference type="InterPro" id="IPR017937">
    <property type="entry name" value="Thioredoxin_CS"/>
</dbReference>
<accession>A0A8E6EYL2</accession>
<feature type="disulfide bond" description="Redox-active" evidence="9">
    <location>
        <begin position="34"/>
        <end position="37"/>
    </location>
</feature>
<dbReference type="AlphaFoldDB" id="A0A8E6EYL2"/>
<dbReference type="Pfam" id="PF00085">
    <property type="entry name" value="Thioredoxin"/>
    <property type="match status" value="1"/>
</dbReference>
<evidence type="ECO:0000256" key="5">
    <source>
        <dbReference type="ARBA" id="ARBA00023284"/>
    </source>
</evidence>
<evidence type="ECO:0000256" key="8">
    <source>
        <dbReference type="PIRSR" id="PIRSR000077-1"/>
    </source>
</evidence>
<dbReference type="PRINTS" id="PR00421">
    <property type="entry name" value="THIOREDOXIN"/>
</dbReference>
<feature type="site" description="Deprotonates C-terminal active site Cys" evidence="8">
    <location>
        <position position="28"/>
    </location>
</feature>
<gene>
    <name evidence="11" type="primary">trxA</name>
    <name evidence="11" type="ORF">KIH39_00795</name>
</gene>
<evidence type="ECO:0000256" key="4">
    <source>
        <dbReference type="ARBA" id="ARBA00023157"/>
    </source>
</evidence>
<dbReference type="CDD" id="cd02947">
    <property type="entry name" value="TRX_family"/>
    <property type="match status" value="1"/>
</dbReference>
<evidence type="ECO:0000256" key="3">
    <source>
        <dbReference type="ARBA" id="ARBA00022982"/>
    </source>
</evidence>
<dbReference type="PANTHER" id="PTHR45663">
    <property type="entry name" value="GEO12009P1"/>
    <property type="match status" value="1"/>
</dbReference>
<keyword evidence="4 9" id="KW-1015">Disulfide bond</keyword>
<dbReference type="KEGG" id="tsph:KIH39_00795"/>
<dbReference type="InterPro" id="IPR005746">
    <property type="entry name" value="Thioredoxin"/>
</dbReference>
<feature type="active site" description="Nucleophile" evidence="8">
    <location>
        <position position="34"/>
    </location>
</feature>
<feature type="site" description="Contributes to redox potential value" evidence="8">
    <location>
        <position position="36"/>
    </location>
</feature>
<keyword evidence="5 9" id="KW-0676">Redox-active center</keyword>
<dbReference type="SUPFAM" id="SSF52833">
    <property type="entry name" value="Thioredoxin-like"/>
    <property type="match status" value="1"/>
</dbReference>
<dbReference type="GO" id="GO:0005829">
    <property type="term" value="C:cytosol"/>
    <property type="evidence" value="ECO:0007669"/>
    <property type="project" value="TreeGrafter"/>
</dbReference>
<proteinExistence type="inferred from homology"/>
<evidence type="ECO:0000256" key="2">
    <source>
        <dbReference type="ARBA" id="ARBA00022448"/>
    </source>
</evidence>
<reference evidence="11" key="1">
    <citation type="submission" date="2021-05" db="EMBL/GenBank/DDBJ databases">
        <title>Complete genome sequence of the cellulolytic planctomycete Telmatocola sphagniphila SP2T and characterization of the first cellulase from planctomycetes.</title>
        <authorList>
            <person name="Rakitin A.L."/>
            <person name="Beletsky A.V."/>
            <person name="Naumoff D.G."/>
            <person name="Kulichevskaya I.S."/>
            <person name="Mardanov A.V."/>
            <person name="Ravin N.V."/>
            <person name="Dedysh S.N."/>
        </authorList>
    </citation>
    <scope>NUCLEOTIDE SEQUENCE</scope>
    <source>
        <strain evidence="11">SP2T</strain>
    </source>
</reference>
<evidence type="ECO:0000256" key="6">
    <source>
        <dbReference type="NCBIfam" id="TIGR01068"/>
    </source>
</evidence>
<comment type="similarity">
    <text evidence="1 7">Belongs to the thioredoxin family.</text>
</comment>
<evidence type="ECO:0000313" key="12">
    <source>
        <dbReference type="Proteomes" id="UP000676194"/>
    </source>
</evidence>
<dbReference type="PROSITE" id="PS51352">
    <property type="entry name" value="THIOREDOXIN_2"/>
    <property type="match status" value="1"/>
</dbReference>
<feature type="domain" description="Thioredoxin" evidence="10">
    <location>
        <begin position="1"/>
        <end position="110"/>
    </location>
</feature>
<dbReference type="InterPro" id="IPR036249">
    <property type="entry name" value="Thioredoxin-like_sf"/>
</dbReference>
<evidence type="ECO:0000259" key="10">
    <source>
        <dbReference type="PROSITE" id="PS51352"/>
    </source>
</evidence>
<dbReference type="NCBIfam" id="TIGR01068">
    <property type="entry name" value="thioredoxin"/>
    <property type="match status" value="1"/>
</dbReference>
<dbReference type="PROSITE" id="PS00194">
    <property type="entry name" value="THIOREDOXIN_1"/>
    <property type="match status" value="1"/>
</dbReference>
<dbReference type="EMBL" id="CP074694">
    <property type="protein sequence ID" value="QVL32486.1"/>
    <property type="molecule type" value="Genomic_DNA"/>
</dbReference>
<dbReference type="PIRSF" id="PIRSF000077">
    <property type="entry name" value="Thioredoxin"/>
    <property type="match status" value="1"/>
</dbReference>
<name>A0A8E6EYL2_9BACT</name>
<evidence type="ECO:0000256" key="9">
    <source>
        <dbReference type="PIRSR" id="PIRSR000077-4"/>
    </source>
</evidence>
<keyword evidence="2" id="KW-0813">Transport</keyword>
<organism evidence="11 12">
    <name type="scientific">Telmatocola sphagniphila</name>
    <dbReference type="NCBI Taxonomy" id="1123043"/>
    <lineage>
        <taxon>Bacteria</taxon>
        <taxon>Pseudomonadati</taxon>
        <taxon>Planctomycetota</taxon>
        <taxon>Planctomycetia</taxon>
        <taxon>Gemmatales</taxon>
        <taxon>Gemmataceae</taxon>
    </lineage>
</organism>
<evidence type="ECO:0000256" key="7">
    <source>
        <dbReference type="PIRNR" id="PIRNR000077"/>
    </source>
</evidence>
<sequence>MASPNVHEFNESNWEAEVVQSSVPVLVDFWAPWCGPCRQLTPVIDKIADQFAGKVKVGKVNVDENQDLGSQYNIATIPRLLIFKGSAQPVQQLVGLTNEATLSKMLNEVV</sequence>
<keyword evidence="12" id="KW-1185">Reference proteome</keyword>